<protein>
    <recommendedName>
        <fullName evidence="4">Glucose-methanol-choline oxidoreductase N-terminal domain-containing protein</fullName>
    </recommendedName>
</protein>
<feature type="signal peptide" evidence="3">
    <location>
        <begin position="1"/>
        <end position="18"/>
    </location>
</feature>
<dbReference type="SUPFAM" id="SSF51905">
    <property type="entry name" value="FAD/NAD(P)-binding domain"/>
    <property type="match status" value="1"/>
</dbReference>
<feature type="binding site" evidence="2">
    <location>
        <position position="264"/>
    </location>
    <ligand>
        <name>FAD</name>
        <dbReference type="ChEBI" id="CHEBI:57692"/>
    </ligand>
</feature>
<reference evidence="5 6" key="1">
    <citation type="journal article" date="2012" name="PLoS Pathog.">
        <title>Diverse lifestyles and strategies of plant pathogenesis encoded in the genomes of eighteen Dothideomycetes fungi.</title>
        <authorList>
            <person name="Ohm R.A."/>
            <person name="Feau N."/>
            <person name="Henrissat B."/>
            <person name="Schoch C.L."/>
            <person name="Horwitz B.A."/>
            <person name="Barry K.W."/>
            <person name="Condon B.J."/>
            <person name="Copeland A.C."/>
            <person name="Dhillon B."/>
            <person name="Glaser F."/>
            <person name="Hesse C.N."/>
            <person name="Kosti I."/>
            <person name="LaButti K."/>
            <person name="Lindquist E.A."/>
            <person name="Lucas S."/>
            <person name="Salamov A.A."/>
            <person name="Bradshaw R.E."/>
            <person name="Ciuffetti L."/>
            <person name="Hamelin R.C."/>
            <person name="Kema G.H.J."/>
            <person name="Lawrence C."/>
            <person name="Scott J.A."/>
            <person name="Spatafora J.W."/>
            <person name="Turgeon B.G."/>
            <person name="de Wit P.J.G.M."/>
            <person name="Zhong S."/>
            <person name="Goodwin S.B."/>
            <person name="Grigoriev I.V."/>
        </authorList>
    </citation>
    <scope>NUCLEOTIDE SEQUENCE [LARGE SCALE GENOMIC DNA]</scope>
    <source>
        <strain evidence="6">28A</strain>
    </source>
</reference>
<dbReference type="PANTHER" id="PTHR11552:SF115">
    <property type="entry name" value="DEHYDROGENASE XPTC-RELATED"/>
    <property type="match status" value="1"/>
</dbReference>
<dbReference type="GeneID" id="19405157"/>
<comment type="similarity">
    <text evidence="1">Belongs to the GMC oxidoreductase family.</text>
</comment>
<evidence type="ECO:0000256" key="1">
    <source>
        <dbReference type="ARBA" id="ARBA00010790"/>
    </source>
</evidence>
<dbReference type="InterPro" id="IPR000172">
    <property type="entry name" value="GMC_OxRdtase_N"/>
</dbReference>
<dbReference type="PROSITE" id="PS00624">
    <property type="entry name" value="GMC_OXRED_2"/>
    <property type="match status" value="1"/>
</dbReference>
<dbReference type="GO" id="GO:0044550">
    <property type="term" value="P:secondary metabolite biosynthetic process"/>
    <property type="evidence" value="ECO:0007669"/>
    <property type="project" value="TreeGrafter"/>
</dbReference>
<dbReference type="STRING" id="671987.R0IKY4"/>
<organism evidence="5 6">
    <name type="scientific">Exserohilum turcicum (strain 28A)</name>
    <name type="common">Northern leaf blight fungus</name>
    <name type="synonym">Setosphaeria turcica</name>
    <dbReference type="NCBI Taxonomy" id="671987"/>
    <lineage>
        <taxon>Eukaryota</taxon>
        <taxon>Fungi</taxon>
        <taxon>Dikarya</taxon>
        <taxon>Ascomycota</taxon>
        <taxon>Pezizomycotina</taxon>
        <taxon>Dothideomycetes</taxon>
        <taxon>Pleosporomycetidae</taxon>
        <taxon>Pleosporales</taxon>
        <taxon>Pleosporineae</taxon>
        <taxon>Pleosporaceae</taxon>
        <taxon>Exserohilum</taxon>
    </lineage>
</organism>
<feature type="binding site" evidence="2">
    <location>
        <position position="115"/>
    </location>
    <ligand>
        <name>FAD</name>
        <dbReference type="ChEBI" id="CHEBI:57692"/>
    </ligand>
</feature>
<dbReference type="SUPFAM" id="SSF54373">
    <property type="entry name" value="FAD-linked reductases, C-terminal domain"/>
    <property type="match status" value="1"/>
</dbReference>
<dbReference type="OrthoDB" id="269227at2759"/>
<keyword evidence="3" id="KW-0732">Signal</keyword>
<dbReference type="AlphaFoldDB" id="R0IKY4"/>
<evidence type="ECO:0000256" key="3">
    <source>
        <dbReference type="SAM" id="SignalP"/>
    </source>
</evidence>
<sequence>MTKFWALVLPFGLSLVECAVIPPHASYVSARAVQSTNYDFVIIGGGPSGLVLADRLTEDPKITVLVIEAGRFDQGEDGVRVPGAWNPVPYFWPGLVTEPLTALNGRTEQVVVGKVVGGGSTINAMNILRATKADYSAWVSLGNKGWGWNEMLPFFKKGENFNPPDPAFAAASNISWDDSIRGHGGPLQYGYANYNYPGSGQWWSAAKSTGMNPIRDPSSGVNAGLFWVPSALDPKTQTRCSARVAHYDRVSKRSNYHILVEHQVAKILFKGTRATGVQYFGSSRANTSTVLASKEIIVAAGAVHTPQILQLSGVGPEQVLKSLGIPIVAKLPGVGTNFQDHASISVQYNFSNLITPNAGSIATNATFATEQRALYDNHQPSAFTIVRGLGTTFGALSFKDLTQASASVISDAKKRDAAASLPADEDRTVVAGYKAQRSILIQQLENPDVAVSVTAWDTFSSVMVAVLKPFSRGKITIQSTDVRTEPKLDYRTATDPSDVPIFIATLRKLRQIMSAPDMAVMGTAEAAPLGAHVQSDEEFETIIRNSLGVSSAHQCCSAPMMPRELGGVVDAEHKVYGVSGLRIADVSTFPMAVSGGPMANVYAVAEKVADAVKKTYRLA</sequence>
<dbReference type="Gene3D" id="3.50.50.60">
    <property type="entry name" value="FAD/NAD(P)-binding domain"/>
    <property type="match status" value="1"/>
</dbReference>
<evidence type="ECO:0000313" key="5">
    <source>
        <dbReference type="EMBL" id="EOA85725.1"/>
    </source>
</evidence>
<dbReference type="InterPro" id="IPR012132">
    <property type="entry name" value="GMC_OxRdtase"/>
</dbReference>
<dbReference type="GO" id="GO:0050660">
    <property type="term" value="F:flavin adenine dinucleotide binding"/>
    <property type="evidence" value="ECO:0007669"/>
    <property type="project" value="InterPro"/>
</dbReference>
<keyword evidence="2" id="KW-0285">Flavoprotein</keyword>
<dbReference type="PANTHER" id="PTHR11552">
    <property type="entry name" value="GLUCOSE-METHANOL-CHOLINE GMC OXIDOREDUCTASE"/>
    <property type="match status" value="1"/>
</dbReference>
<feature type="domain" description="Glucose-methanol-choline oxidoreductase N-terminal" evidence="4">
    <location>
        <begin position="301"/>
        <end position="315"/>
    </location>
</feature>
<dbReference type="Pfam" id="PF00732">
    <property type="entry name" value="GMC_oxred_N"/>
    <property type="match status" value="1"/>
</dbReference>
<evidence type="ECO:0000259" key="4">
    <source>
        <dbReference type="PROSITE" id="PS00624"/>
    </source>
</evidence>
<evidence type="ECO:0000256" key="2">
    <source>
        <dbReference type="PIRSR" id="PIRSR000137-2"/>
    </source>
</evidence>
<keyword evidence="2" id="KW-0274">FAD</keyword>
<comment type="cofactor">
    <cofactor evidence="2">
        <name>FAD</name>
        <dbReference type="ChEBI" id="CHEBI:57692"/>
    </cofactor>
</comment>
<feature type="chain" id="PRO_5004353124" description="Glucose-methanol-choline oxidoreductase N-terminal domain-containing protein" evidence="3">
    <location>
        <begin position="19"/>
        <end position="619"/>
    </location>
</feature>
<gene>
    <name evidence="5" type="ORF">SETTUDRAFT_47852</name>
</gene>
<dbReference type="Gene3D" id="3.30.560.10">
    <property type="entry name" value="Glucose Oxidase, domain 3"/>
    <property type="match status" value="1"/>
</dbReference>
<reference evidence="5 6" key="2">
    <citation type="journal article" date="2013" name="PLoS Genet.">
        <title>Comparative genome structure, secondary metabolite, and effector coding capacity across Cochliobolus pathogens.</title>
        <authorList>
            <person name="Condon B.J."/>
            <person name="Leng Y."/>
            <person name="Wu D."/>
            <person name="Bushley K.E."/>
            <person name="Ohm R.A."/>
            <person name="Otillar R."/>
            <person name="Martin J."/>
            <person name="Schackwitz W."/>
            <person name="Grimwood J."/>
            <person name="MohdZainudin N."/>
            <person name="Xue C."/>
            <person name="Wang R."/>
            <person name="Manning V.A."/>
            <person name="Dhillon B."/>
            <person name="Tu Z.J."/>
            <person name="Steffenson B.J."/>
            <person name="Salamov A."/>
            <person name="Sun H."/>
            <person name="Lowry S."/>
            <person name="LaButti K."/>
            <person name="Han J."/>
            <person name="Copeland A."/>
            <person name="Lindquist E."/>
            <person name="Barry K."/>
            <person name="Schmutz J."/>
            <person name="Baker S.E."/>
            <person name="Ciuffetti L.M."/>
            <person name="Grigoriev I.V."/>
            <person name="Zhong S."/>
            <person name="Turgeon B.G."/>
        </authorList>
    </citation>
    <scope>NUCLEOTIDE SEQUENCE [LARGE SCALE GENOMIC DNA]</scope>
    <source>
        <strain evidence="6">28A</strain>
    </source>
</reference>
<dbReference type="InterPro" id="IPR007867">
    <property type="entry name" value="GMC_OxRtase_C"/>
</dbReference>
<dbReference type="HOGENOM" id="CLU_002865_6_1_1"/>
<dbReference type="Proteomes" id="UP000016935">
    <property type="component" value="Unassembled WGS sequence"/>
</dbReference>
<dbReference type="InterPro" id="IPR036188">
    <property type="entry name" value="FAD/NAD-bd_sf"/>
</dbReference>
<name>R0IKY4_EXST2</name>
<proteinExistence type="inferred from homology"/>
<dbReference type="GO" id="GO:0016614">
    <property type="term" value="F:oxidoreductase activity, acting on CH-OH group of donors"/>
    <property type="evidence" value="ECO:0007669"/>
    <property type="project" value="InterPro"/>
</dbReference>
<accession>R0IKY4</accession>
<dbReference type="Pfam" id="PF05199">
    <property type="entry name" value="GMC_oxred_C"/>
    <property type="match status" value="1"/>
</dbReference>
<dbReference type="eggNOG" id="KOG1238">
    <property type="taxonomic scope" value="Eukaryota"/>
</dbReference>
<dbReference type="PIRSF" id="PIRSF000137">
    <property type="entry name" value="Alcohol_oxidase"/>
    <property type="match status" value="1"/>
</dbReference>
<dbReference type="RefSeq" id="XP_008026640.1">
    <property type="nucleotide sequence ID" value="XM_008028449.1"/>
</dbReference>
<dbReference type="EMBL" id="KB908648">
    <property type="protein sequence ID" value="EOA85725.1"/>
    <property type="molecule type" value="Genomic_DNA"/>
</dbReference>
<keyword evidence="6" id="KW-1185">Reference proteome</keyword>
<evidence type="ECO:0000313" key="6">
    <source>
        <dbReference type="Proteomes" id="UP000016935"/>
    </source>
</evidence>